<feature type="compositionally biased region" description="Polar residues" evidence="1">
    <location>
        <begin position="252"/>
        <end position="264"/>
    </location>
</feature>
<dbReference type="Proteomes" id="UP000095008">
    <property type="component" value="Unassembled WGS sequence"/>
</dbReference>
<feature type="chain" id="PRO_5010466993" evidence="2">
    <location>
        <begin position="26"/>
        <end position="616"/>
    </location>
</feature>
<gene>
    <name evidence="4" type="ORF">A6M23_05145</name>
    <name evidence="3" type="ORF">A6P07_09725</name>
</gene>
<feature type="compositionally biased region" description="Polar residues" evidence="1">
    <location>
        <begin position="538"/>
        <end position="571"/>
    </location>
</feature>
<feature type="region of interest" description="Disordered" evidence="1">
    <location>
        <begin position="380"/>
        <end position="399"/>
    </location>
</feature>
<comment type="caution">
    <text evidence="4">The sequence shown here is derived from an EMBL/GenBank/DDBJ whole genome shotgun (WGS) entry which is preliminary data.</text>
</comment>
<feature type="region of interest" description="Disordered" evidence="1">
    <location>
        <begin position="210"/>
        <end position="240"/>
    </location>
</feature>
<dbReference type="AlphaFoldDB" id="A0A1C2IFK5"/>
<evidence type="ECO:0000256" key="2">
    <source>
        <dbReference type="SAM" id="SignalP"/>
    </source>
</evidence>
<feature type="region of interest" description="Disordered" evidence="1">
    <location>
        <begin position="252"/>
        <end position="285"/>
    </location>
</feature>
<evidence type="ECO:0000313" key="4">
    <source>
        <dbReference type="EMBL" id="OCX74754.1"/>
    </source>
</evidence>
<evidence type="ECO:0000313" key="6">
    <source>
        <dbReference type="Proteomes" id="UP000095008"/>
    </source>
</evidence>
<feature type="region of interest" description="Disordered" evidence="1">
    <location>
        <begin position="514"/>
        <end position="590"/>
    </location>
</feature>
<feature type="compositionally biased region" description="Polar residues" evidence="1">
    <location>
        <begin position="210"/>
        <end position="219"/>
    </location>
</feature>
<evidence type="ECO:0000313" key="5">
    <source>
        <dbReference type="Proteomes" id="UP000094893"/>
    </source>
</evidence>
<name>A0A1C2IFK5_ACITH</name>
<feature type="compositionally biased region" description="Low complexity" evidence="1">
    <location>
        <begin position="220"/>
        <end position="230"/>
    </location>
</feature>
<accession>A0A1C2IFK5</accession>
<evidence type="ECO:0000256" key="1">
    <source>
        <dbReference type="SAM" id="MobiDB-lite"/>
    </source>
</evidence>
<feature type="compositionally biased region" description="Low complexity" evidence="1">
    <location>
        <begin position="265"/>
        <end position="279"/>
    </location>
</feature>
<dbReference type="EMBL" id="LWRY01000032">
    <property type="protein sequence ID" value="OCX74754.1"/>
    <property type="molecule type" value="Genomic_DNA"/>
</dbReference>
<protein>
    <submittedName>
        <fullName evidence="4">Uncharacterized protein</fullName>
    </submittedName>
</protein>
<dbReference type="STRING" id="930.GCA_002079865_01460"/>
<evidence type="ECO:0000313" key="3">
    <source>
        <dbReference type="EMBL" id="OCX72470.1"/>
    </source>
</evidence>
<dbReference type="RefSeq" id="WP_024893824.1">
    <property type="nucleotide sequence ID" value="NZ_LGYM01000022.1"/>
</dbReference>
<feature type="region of interest" description="Disordered" evidence="1">
    <location>
        <begin position="311"/>
        <end position="333"/>
    </location>
</feature>
<sequence length="616" mass="63580">MRNYSMKKRLASAIIFALLPGPAFAGSSDYSSAAMANDTGISHSVIQAATDWFNADANSDTYQNNETLNTGNALGGQSQTASNLANNQYNAATNPYFMGIEGNYQNRYEGDWSNYLYNENASNSASSAYNTCVADGKFDCINNSGQYADSASYYYGRYQYYHGLWNEDVQQAQAMDQTASQQSTLAGSAAQNSNADYQAYQGAVNAIGSQSSSMSQNTEAANAGNNSASRSEGDASASSQIASLDAAANKSISSMESTTGQNFQSTPTSGTSISSTPGTVADAHSNQNYQSDAQGMADANGAIAAINQKEGQQPAALPTTPAETGPSGTGSIEDTQLQTQVNNLSNAATQNAENSLIQQGDANNRSADAVSANEMAASDSAAASVAPTPESAAMWGDGASADSATSMRYQQDANATSNTADQDLQTYQADQSEADADALQLNNNLVQQADAQAEASLKANGITQSGPAINSSAMNTALNNQEAAMSAAQIKAEVNAAKALNYEQQSKNATALQATAQQLDQADNSNASSARTGDLRATWSSMASSYQESATADKSVSSNDTEKSNAYTSAANADEKQAGTADAGYGVNSDAVSAGNAAASTEIAAINAKLEPKTAQ</sequence>
<organism evidence="4 6">
    <name type="scientific">Acidithiobacillus thiooxidans</name>
    <name type="common">Thiobacillus thiooxidans</name>
    <dbReference type="NCBI Taxonomy" id="930"/>
    <lineage>
        <taxon>Bacteria</taxon>
        <taxon>Pseudomonadati</taxon>
        <taxon>Pseudomonadota</taxon>
        <taxon>Acidithiobacillia</taxon>
        <taxon>Acidithiobacillales</taxon>
        <taxon>Acidithiobacillaceae</taxon>
        <taxon>Acidithiobacillus</taxon>
    </lineage>
</organism>
<dbReference type="EMBL" id="LWSA01000142">
    <property type="protein sequence ID" value="OCX72470.1"/>
    <property type="molecule type" value="Genomic_DNA"/>
</dbReference>
<keyword evidence="6" id="KW-1185">Reference proteome</keyword>
<dbReference type="Proteomes" id="UP000094893">
    <property type="component" value="Unassembled WGS sequence"/>
</dbReference>
<keyword evidence="2" id="KW-0732">Signal</keyword>
<proteinExistence type="predicted"/>
<feature type="compositionally biased region" description="Low complexity" evidence="1">
    <location>
        <begin position="514"/>
        <end position="523"/>
    </location>
</feature>
<feature type="signal peptide" evidence="2">
    <location>
        <begin position="1"/>
        <end position="25"/>
    </location>
</feature>
<reference evidence="4 5" key="1">
    <citation type="journal article" date="2016" name="Int. J. Mol. Sci.">
        <title>Comparative genomics of the extreme acidophile Acidithiobacillus thiooxidans reveals intraspecific divergence and niche adaptation.</title>
        <authorList>
            <person name="Zhang X."/>
            <person name="Feng X."/>
            <person name="Tao J."/>
            <person name="Ma L."/>
            <person name="Xiao Y."/>
            <person name="Liang Y."/>
            <person name="Liu X."/>
            <person name="Yin H."/>
        </authorList>
    </citation>
    <scope>NUCLEOTIDE SEQUENCE [LARGE SCALE GENOMIC DNA]</scope>
    <source>
        <strain evidence="3 5">A02</strain>
        <strain evidence="4">DXS-W</strain>
    </source>
</reference>